<dbReference type="GO" id="GO:0005507">
    <property type="term" value="F:copper ion binding"/>
    <property type="evidence" value="ECO:0007669"/>
    <property type="project" value="InterPro"/>
</dbReference>
<keyword evidence="3 6" id="KW-0801">TPQ</keyword>
<comment type="caution">
    <text evidence="12">The sequence shown here is derived from an EMBL/GenBank/DDBJ whole genome shotgun (WGS) entry which is preliminary data.</text>
</comment>
<feature type="modified residue" description="2',4',5'-topaquinone" evidence="7">
    <location>
        <position position="570"/>
    </location>
</feature>
<keyword evidence="2 8" id="KW-0479">Metal-binding</keyword>
<dbReference type="InterPro" id="IPR015798">
    <property type="entry name" value="Cu_amine_oxidase_C"/>
</dbReference>
<dbReference type="InterPro" id="IPR016182">
    <property type="entry name" value="Cu_amine_oxidase_N-reg"/>
</dbReference>
<dbReference type="GO" id="GO:0048038">
    <property type="term" value="F:quinone binding"/>
    <property type="evidence" value="ECO:0007669"/>
    <property type="project" value="InterPro"/>
</dbReference>
<sequence length="861" mass="97847">APLKRNTMANNYSNRAYEFTNEPKEKKTSSLKILVCGQLLGIIVFIIGFAAGLCIGIFVYNGNESKLAHTENCQNQRGTGRLEIKQSEQRVITTVTNDNPSPTNHDKKSLDNKGEVKNTDIEHTPTSAGSDEQTCKRCVWRNPILPSTKPNLFAPLSAEEMTLVHRTLVEFKIVDVDHGQELTFKSNFIGTMFLHPPNKREALQYLDDDGKFPGRYATAVVIRGNIDQKDYMQYKIGPLEGQSPDVKVTQLLKDGEVPYESRPYDNVEIGEIIFSILADLDKIAALLKDSFDINNVYEDVSIMPNGPHNDGSGRVSRFTIGLRGLGDKEFDFLNILPFTGRLSHSGQNTSDWFTYDFFYLNQGPFSNITELINVYNSGKLKYIKYPEGYKEYIIQETLPIRQVNSPSRPDSHYPGTSTYEPHGPRYTISGHVVNWMGWSFTVSTGQHRGPSIFDVRFKGERIIYENSLNEIALVYSADGSGQDNMVYLDSVYGLGEAKRAIPRVDCPFYASYLNSSGWNPRGLKASILPTFCIFEVNAQDPLWRHKGQDVEAGLNNNFLVARYPTQVGNYDYIIDFQFYLDGRVKTTASATGFIQGSFWNPSSDVQTPFGYKVANSLIGPIHDHTFGFKVDMDVAGKDNDFQLIHWKYGDVNRAMKNNKTDPSNYFFYNHTRYIEWDFVEKETGLKVDTENQKYWTIVNRNKKNKNGVNRGYRIIPMSTSSQNLPDDYPRMQELSFTKYHCAITKQKDEEQYLKPLYFPVDNKLFNDTSPSQLYLEDMLDGESIANEDIVTWLSVGFLHIPTSEDVPMTIKVESGFTLKPFNFFDRTATFDIPALAVFNNTVYDNAPVPDMCVSEPYPIQH</sequence>
<keyword evidence="10" id="KW-1133">Transmembrane helix</keyword>
<feature type="non-terminal residue" evidence="12">
    <location>
        <position position="1"/>
    </location>
</feature>
<keyword evidence="4 8" id="KW-0560">Oxidoreductase</keyword>
<feature type="active site" description="Schiff-base intermediate with substrate; via topaquinone" evidence="6">
    <location>
        <position position="570"/>
    </location>
</feature>
<evidence type="ECO:0000256" key="10">
    <source>
        <dbReference type="SAM" id="Phobius"/>
    </source>
</evidence>
<organism evidence="12 13">
    <name type="scientific">Mytilus galloprovincialis</name>
    <name type="common">Mediterranean mussel</name>
    <dbReference type="NCBI Taxonomy" id="29158"/>
    <lineage>
        <taxon>Eukaryota</taxon>
        <taxon>Metazoa</taxon>
        <taxon>Spiralia</taxon>
        <taxon>Lophotrochozoa</taxon>
        <taxon>Mollusca</taxon>
        <taxon>Bivalvia</taxon>
        <taxon>Autobranchia</taxon>
        <taxon>Pteriomorphia</taxon>
        <taxon>Mytilida</taxon>
        <taxon>Mytiloidea</taxon>
        <taxon>Mytilidae</taxon>
        <taxon>Mytilinae</taxon>
        <taxon>Mytilus</taxon>
    </lineage>
</organism>
<evidence type="ECO:0000256" key="7">
    <source>
        <dbReference type="PIRSR" id="PIRSR600269-51"/>
    </source>
</evidence>
<dbReference type="Gene3D" id="3.10.450.40">
    <property type="match status" value="2"/>
</dbReference>
<dbReference type="GO" id="GO:0008131">
    <property type="term" value="F:primary methylamine oxidase activity"/>
    <property type="evidence" value="ECO:0007669"/>
    <property type="project" value="InterPro"/>
</dbReference>
<evidence type="ECO:0000256" key="6">
    <source>
        <dbReference type="PIRSR" id="PIRSR600269-50"/>
    </source>
</evidence>
<gene>
    <name evidence="12" type="ORF">MGAL_10B072774</name>
</gene>
<evidence type="ECO:0000256" key="2">
    <source>
        <dbReference type="ARBA" id="ARBA00022723"/>
    </source>
</evidence>
<evidence type="ECO:0000313" key="12">
    <source>
        <dbReference type="EMBL" id="VDH95148.1"/>
    </source>
</evidence>
<feature type="region of interest" description="Disordered" evidence="9">
    <location>
        <begin position="94"/>
        <end position="131"/>
    </location>
</feature>
<accession>A0A8B6BUH7</accession>
<dbReference type="SUPFAM" id="SSF54416">
    <property type="entry name" value="Amine oxidase N-terminal region"/>
    <property type="match status" value="1"/>
</dbReference>
<evidence type="ECO:0000256" key="3">
    <source>
        <dbReference type="ARBA" id="ARBA00022772"/>
    </source>
</evidence>
<evidence type="ECO:0000313" key="13">
    <source>
        <dbReference type="Proteomes" id="UP000596742"/>
    </source>
</evidence>
<feature type="active site" description="Proton acceptor" evidence="6">
    <location>
        <position position="489"/>
    </location>
</feature>
<dbReference type="EC" id="1.4.3.-" evidence="8"/>
<dbReference type="SUPFAM" id="SSF49998">
    <property type="entry name" value="Amine oxidase catalytic domain"/>
    <property type="match status" value="1"/>
</dbReference>
<dbReference type="PRINTS" id="PR00766">
    <property type="entry name" value="CUDAOXIDASE"/>
</dbReference>
<dbReference type="Proteomes" id="UP000596742">
    <property type="component" value="Unassembled WGS sequence"/>
</dbReference>
<dbReference type="PANTHER" id="PTHR10638">
    <property type="entry name" value="COPPER AMINE OXIDASE"/>
    <property type="match status" value="1"/>
</dbReference>
<evidence type="ECO:0000256" key="4">
    <source>
        <dbReference type="ARBA" id="ARBA00023002"/>
    </source>
</evidence>
<dbReference type="GO" id="GO:0005886">
    <property type="term" value="C:plasma membrane"/>
    <property type="evidence" value="ECO:0007669"/>
    <property type="project" value="TreeGrafter"/>
</dbReference>
<keyword evidence="13" id="KW-1185">Reference proteome</keyword>
<evidence type="ECO:0000256" key="8">
    <source>
        <dbReference type="RuleBase" id="RU000672"/>
    </source>
</evidence>
<dbReference type="Gene3D" id="2.70.98.20">
    <property type="entry name" value="Copper amine oxidase, catalytic domain"/>
    <property type="match status" value="1"/>
</dbReference>
<keyword evidence="5 8" id="KW-0186">Copper</keyword>
<feature type="transmembrane region" description="Helical" evidence="10">
    <location>
        <begin position="33"/>
        <end position="60"/>
    </location>
</feature>
<comment type="similarity">
    <text evidence="1 8">Belongs to the copper/topaquinone oxidase family.</text>
</comment>
<evidence type="ECO:0000259" key="11">
    <source>
        <dbReference type="Pfam" id="PF01179"/>
    </source>
</evidence>
<comment type="PTM">
    <text evidence="7 8">Topaquinone (TPQ) is generated by copper-dependent autoxidation of a specific tyrosyl residue.</text>
</comment>
<proteinExistence type="inferred from homology"/>
<dbReference type="OrthoDB" id="5379943at2759"/>
<feature type="compositionally biased region" description="Basic and acidic residues" evidence="9">
    <location>
        <begin position="104"/>
        <end position="123"/>
    </location>
</feature>
<dbReference type="PANTHER" id="PTHR10638:SF20">
    <property type="entry name" value="AMINE OXIDASE"/>
    <property type="match status" value="1"/>
</dbReference>
<dbReference type="Pfam" id="PF01179">
    <property type="entry name" value="Cu_amine_oxid"/>
    <property type="match status" value="1"/>
</dbReference>
<feature type="compositionally biased region" description="Polar residues" evidence="9">
    <location>
        <begin position="94"/>
        <end position="103"/>
    </location>
</feature>
<dbReference type="InterPro" id="IPR036460">
    <property type="entry name" value="Cu_amine_oxidase_C_sf"/>
</dbReference>
<keyword evidence="10" id="KW-0812">Transmembrane</keyword>
<dbReference type="AlphaFoldDB" id="A0A8B6BUH7"/>
<dbReference type="EMBL" id="UYJE01000677">
    <property type="protein sequence ID" value="VDH95148.1"/>
    <property type="molecule type" value="Genomic_DNA"/>
</dbReference>
<keyword evidence="10" id="KW-0472">Membrane</keyword>
<comment type="cofactor">
    <cofactor evidence="8">
        <name>Cu cation</name>
        <dbReference type="ChEBI" id="CHEBI:23378"/>
    </cofactor>
    <text evidence="8">Contains 1 topaquinone per subunit.</text>
</comment>
<evidence type="ECO:0000256" key="5">
    <source>
        <dbReference type="ARBA" id="ARBA00023008"/>
    </source>
</evidence>
<dbReference type="GO" id="GO:0009308">
    <property type="term" value="P:amine metabolic process"/>
    <property type="evidence" value="ECO:0007669"/>
    <property type="project" value="UniProtKB-UniRule"/>
</dbReference>
<reference evidence="12" key="1">
    <citation type="submission" date="2018-11" db="EMBL/GenBank/DDBJ databases">
        <authorList>
            <person name="Alioto T."/>
            <person name="Alioto T."/>
        </authorList>
    </citation>
    <scope>NUCLEOTIDE SEQUENCE</scope>
</reference>
<evidence type="ECO:0000256" key="9">
    <source>
        <dbReference type="SAM" id="MobiDB-lite"/>
    </source>
</evidence>
<protein>
    <recommendedName>
        <fullName evidence="8">Amine oxidase</fullName>
        <ecNumber evidence="8">1.4.3.-</ecNumber>
    </recommendedName>
</protein>
<name>A0A8B6BUH7_MYTGA</name>
<evidence type="ECO:0000256" key="1">
    <source>
        <dbReference type="ARBA" id="ARBA00007983"/>
    </source>
</evidence>
<dbReference type="InterPro" id="IPR000269">
    <property type="entry name" value="Cu_amine_oxidase"/>
</dbReference>
<feature type="domain" description="Copper amine oxidase catalytic" evidence="11">
    <location>
        <begin position="418"/>
        <end position="827"/>
    </location>
</feature>